<evidence type="ECO:0000313" key="3">
    <source>
        <dbReference type="Proteomes" id="UP001500620"/>
    </source>
</evidence>
<dbReference type="PANTHER" id="PTHR14859:SF1">
    <property type="entry name" value="PGAP2-INTERACTING PROTEIN"/>
    <property type="match status" value="1"/>
</dbReference>
<organism evidence="2 3">
    <name type="scientific">Dactylosporangium darangshiense</name>
    <dbReference type="NCBI Taxonomy" id="579108"/>
    <lineage>
        <taxon>Bacteria</taxon>
        <taxon>Bacillati</taxon>
        <taxon>Actinomycetota</taxon>
        <taxon>Actinomycetes</taxon>
        <taxon>Micromonosporales</taxon>
        <taxon>Micromonosporaceae</taxon>
        <taxon>Dactylosporangium</taxon>
    </lineage>
</organism>
<accession>A0ABP8CWE2</accession>
<keyword evidence="2" id="KW-0540">Nuclease</keyword>
<dbReference type="Proteomes" id="UP001500620">
    <property type="component" value="Unassembled WGS sequence"/>
</dbReference>
<dbReference type="Pfam" id="PF03372">
    <property type="entry name" value="Exo_endo_phos"/>
    <property type="match status" value="1"/>
</dbReference>
<dbReference type="PANTHER" id="PTHR14859">
    <property type="entry name" value="CALCOFLUOR WHITE HYPERSENSITIVE PROTEIN PRECURSOR"/>
    <property type="match status" value="1"/>
</dbReference>
<keyword evidence="2" id="KW-0255">Endonuclease</keyword>
<evidence type="ECO:0000259" key="1">
    <source>
        <dbReference type="Pfam" id="PF03372"/>
    </source>
</evidence>
<dbReference type="Gene3D" id="3.60.10.10">
    <property type="entry name" value="Endonuclease/exonuclease/phosphatase"/>
    <property type="match status" value="1"/>
</dbReference>
<name>A0ABP8CWE2_9ACTN</name>
<protein>
    <submittedName>
        <fullName evidence="2">Endonuclease/exonuclease/phosphatase family protein</fullName>
    </submittedName>
</protein>
<dbReference type="EMBL" id="BAABAT010000001">
    <property type="protein sequence ID" value="GAA4244229.1"/>
    <property type="molecule type" value="Genomic_DNA"/>
</dbReference>
<dbReference type="GO" id="GO:0004519">
    <property type="term" value="F:endonuclease activity"/>
    <property type="evidence" value="ECO:0007669"/>
    <property type="project" value="UniProtKB-KW"/>
</dbReference>
<proteinExistence type="predicted"/>
<dbReference type="InterPro" id="IPR036691">
    <property type="entry name" value="Endo/exonu/phosph_ase_sf"/>
</dbReference>
<dbReference type="InterPro" id="IPR005135">
    <property type="entry name" value="Endo/exonuclease/phosphatase"/>
</dbReference>
<dbReference type="RefSeq" id="WP_345120926.1">
    <property type="nucleotide sequence ID" value="NZ_BAABAT010000001.1"/>
</dbReference>
<dbReference type="InterPro" id="IPR051916">
    <property type="entry name" value="GPI-anchor_lipid_remodeler"/>
</dbReference>
<keyword evidence="3" id="KW-1185">Reference proteome</keyword>
<gene>
    <name evidence="2" type="ORF">GCM10022255_006500</name>
</gene>
<feature type="domain" description="Endonuclease/exonuclease/phosphatase" evidence="1">
    <location>
        <begin position="5"/>
        <end position="252"/>
    </location>
</feature>
<evidence type="ECO:0000313" key="2">
    <source>
        <dbReference type="EMBL" id="GAA4244229.1"/>
    </source>
</evidence>
<sequence length="269" mass="29334">MRLGTFNLMHGRSLADGLVDEGRIGRAIAGLDTDVLGLQEVDRAQPRSGHADLTRIAADALGAEHAMFVPAVVGTPGEAFRTATDADGEGLDPHYGVALVSRYPVTQWRVTRLPASPLRAPIMIPGPHRMRLLMLDDEPRVLVAAVIETPAGRVTIATTHLSFVPGWNVRQLRLVRRALRGLPAPRVLLADLNLPGGLPRLVSGWRRLAGIPTYPSHAPRVQFDHVLADRHGFERLPRVVGVESPRLPFSDHRPLVVTMSDHSSTLKID</sequence>
<comment type="caution">
    <text evidence="2">The sequence shown here is derived from an EMBL/GenBank/DDBJ whole genome shotgun (WGS) entry which is preliminary data.</text>
</comment>
<dbReference type="SUPFAM" id="SSF56219">
    <property type="entry name" value="DNase I-like"/>
    <property type="match status" value="1"/>
</dbReference>
<keyword evidence="2" id="KW-0378">Hydrolase</keyword>
<reference evidence="3" key="1">
    <citation type="journal article" date="2019" name="Int. J. Syst. Evol. Microbiol.">
        <title>The Global Catalogue of Microorganisms (GCM) 10K type strain sequencing project: providing services to taxonomists for standard genome sequencing and annotation.</title>
        <authorList>
            <consortium name="The Broad Institute Genomics Platform"/>
            <consortium name="The Broad Institute Genome Sequencing Center for Infectious Disease"/>
            <person name="Wu L."/>
            <person name="Ma J."/>
        </authorList>
    </citation>
    <scope>NUCLEOTIDE SEQUENCE [LARGE SCALE GENOMIC DNA]</scope>
    <source>
        <strain evidence="3">JCM 17441</strain>
    </source>
</reference>